<reference evidence="8 9" key="1">
    <citation type="submission" date="2021-12" db="EMBL/GenBank/DDBJ databases">
        <title>Siccirubricoccus leaddurans sp. nov., a high concentration Zn2+ tolerance bacterium.</title>
        <authorList>
            <person name="Cao Y."/>
        </authorList>
    </citation>
    <scope>NUCLEOTIDE SEQUENCE [LARGE SCALE GENOMIC DNA]</scope>
    <source>
        <strain evidence="8 9">KC 17139</strain>
    </source>
</reference>
<feature type="transmembrane region" description="Helical" evidence="7">
    <location>
        <begin position="87"/>
        <end position="105"/>
    </location>
</feature>
<feature type="transmembrane region" description="Helical" evidence="7">
    <location>
        <begin position="111"/>
        <end position="130"/>
    </location>
</feature>
<feature type="transmembrane region" description="Helical" evidence="7">
    <location>
        <begin position="264"/>
        <end position="285"/>
    </location>
</feature>
<evidence type="ECO:0000313" key="8">
    <source>
        <dbReference type="EMBL" id="MCO6417979.1"/>
    </source>
</evidence>
<comment type="caution">
    <text evidence="8">The sequence shown here is derived from an EMBL/GenBank/DDBJ whole genome shotgun (WGS) entry which is preliminary data.</text>
</comment>
<feature type="transmembrane region" description="Helical" evidence="7">
    <location>
        <begin position="291"/>
        <end position="310"/>
    </location>
</feature>
<comment type="subcellular location">
    <subcellularLocation>
        <location evidence="1">Cell membrane</location>
        <topology evidence="1">Multi-pass membrane protein</topology>
    </subcellularLocation>
</comment>
<dbReference type="PANTHER" id="PTHR30106:SF2">
    <property type="entry name" value="UPF0324 INNER MEMBRANE PROTEIN YEIH"/>
    <property type="match status" value="1"/>
</dbReference>
<evidence type="ECO:0000256" key="3">
    <source>
        <dbReference type="ARBA" id="ARBA00022475"/>
    </source>
</evidence>
<keyword evidence="3" id="KW-1003">Cell membrane</keyword>
<keyword evidence="6 7" id="KW-0472">Membrane</keyword>
<keyword evidence="9" id="KW-1185">Reference proteome</keyword>
<evidence type="ECO:0000256" key="2">
    <source>
        <dbReference type="ARBA" id="ARBA00007977"/>
    </source>
</evidence>
<accession>A0ABT1D7X2</accession>
<organism evidence="8 9">
    <name type="scientific">Siccirubricoccus soli</name>
    <dbReference type="NCBI Taxonomy" id="2899147"/>
    <lineage>
        <taxon>Bacteria</taxon>
        <taxon>Pseudomonadati</taxon>
        <taxon>Pseudomonadota</taxon>
        <taxon>Alphaproteobacteria</taxon>
        <taxon>Acetobacterales</taxon>
        <taxon>Roseomonadaceae</taxon>
        <taxon>Siccirubricoccus</taxon>
    </lineage>
</organism>
<dbReference type="InterPro" id="IPR018383">
    <property type="entry name" value="UPF0324_pro"/>
</dbReference>
<keyword evidence="4 7" id="KW-0812">Transmembrane</keyword>
<evidence type="ECO:0000256" key="6">
    <source>
        <dbReference type="ARBA" id="ARBA00023136"/>
    </source>
</evidence>
<evidence type="ECO:0000256" key="7">
    <source>
        <dbReference type="SAM" id="Phobius"/>
    </source>
</evidence>
<dbReference type="PANTHER" id="PTHR30106">
    <property type="entry name" value="INNER MEMBRANE PROTEIN YEIH-RELATED"/>
    <property type="match status" value="1"/>
</dbReference>
<dbReference type="Proteomes" id="UP001523392">
    <property type="component" value="Unassembled WGS sequence"/>
</dbReference>
<feature type="transmembrane region" description="Helical" evidence="7">
    <location>
        <begin position="169"/>
        <end position="191"/>
    </location>
</feature>
<proteinExistence type="inferred from homology"/>
<feature type="transmembrane region" description="Helical" evidence="7">
    <location>
        <begin position="47"/>
        <end position="66"/>
    </location>
</feature>
<evidence type="ECO:0000256" key="5">
    <source>
        <dbReference type="ARBA" id="ARBA00022989"/>
    </source>
</evidence>
<feature type="transmembrane region" description="Helical" evidence="7">
    <location>
        <begin position="142"/>
        <end position="163"/>
    </location>
</feature>
<dbReference type="Pfam" id="PF03601">
    <property type="entry name" value="Cons_hypoth698"/>
    <property type="match status" value="1"/>
</dbReference>
<feature type="transmembrane region" description="Helical" evidence="7">
    <location>
        <begin position="235"/>
        <end position="252"/>
    </location>
</feature>
<evidence type="ECO:0000313" key="9">
    <source>
        <dbReference type="Proteomes" id="UP001523392"/>
    </source>
</evidence>
<evidence type="ECO:0000256" key="4">
    <source>
        <dbReference type="ARBA" id="ARBA00022692"/>
    </source>
</evidence>
<protein>
    <submittedName>
        <fullName evidence="8">Sulfate exporter family transporter</fullName>
    </submittedName>
</protein>
<dbReference type="EMBL" id="JAFIRR010000111">
    <property type="protein sequence ID" value="MCO6417979.1"/>
    <property type="molecule type" value="Genomic_DNA"/>
</dbReference>
<sequence length="345" mass="33765">MRSAPGVLAAALSRPAVTAAADRLRSLAPGLAAACAIALASVMLRKATGIAALNPVVLALVIGIGVRTAMGAPAALKPGLAFAVRPLLRAAIVLLGLGVTLGQLLGLGPGALVLAVIVVAATLPFTVWLGGRLGVERSLARLIGAGTAICGASAIVAANQVAQGRDEDVSYALAVITLCGTAAMLVCPALAEPLGLEARTYGLWAGASVHEVVQAVGAAAAGGPEAAQSGTVMKLARVFLLAPAVAALGLLAGRGDKARAPVPWFALGFLGLVALGSTGLVPGPLVEASRALVPLLLATAVAALGLSTDLRALRARGGAPLLLGAASSLFIALLGLAGVALLEVI</sequence>
<comment type="similarity">
    <text evidence="2">Belongs to the UPF0324 family.</text>
</comment>
<gene>
    <name evidence="8" type="ORF">JYK14_17695</name>
</gene>
<dbReference type="RefSeq" id="WP_252954611.1">
    <property type="nucleotide sequence ID" value="NZ_JAFIRR010000111.1"/>
</dbReference>
<feature type="transmembrane region" description="Helical" evidence="7">
    <location>
        <begin position="322"/>
        <end position="342"/>
    </location>
</feature>
<evidence type="ECO:0000256" key="1">
    <source>
        <dbReference type="ARBA" id="ARBA00004651"/>
    </source>
</evidence>
<keyword evidence="5 7" id="KW-1133">Transmembrane helix</keyword>
<name>A0ABT1D7X2_9PROT</name>